<dbReference type="InterPro" id="IPR023393">
    <property type="entry name" value="START-like_dom_sf"/>
</dbReference>
<accession>A0A543CYX6</accession>
<dbReference type="SUPFAM" id="SSF55961">
    <property type="entry name" value="Bet v1-like"/>
    <property type="match status" value="1"/>
</dbReference>
<dbReference type="EMBL" id="VFPA01000007">
    <property type="protein sequence ID" value="TQM02303.1"/>
    <property type="molecule type" value="Genomic_DNA"/>
</dbReference>
<protein>
    <submittedName>
        <fullName evidence="1">Polyketide cyclase/dehydrase/lipid transport protein</fullName>
    </submittedName>
</protein>
<dbReference type="RefSeq" id="WP_142064142.1">
    <property type="nucleotide sequence ID" value="NZ_VFPA01000007.1"/>
</dbReference>
<dbReference type="AlphaFoldDB" id="A0A543CYX6"/>
<comment type="caution">
    <text evidence="1">The sequence shown here is derived from an EMBL/GenBank/DDBJ whole genome shotgun (WGS) entry which is preliminary data.</text>
</comment>
<gene>
    <name evidence="1" type="ORF">FB558_8169</name>
</gene>
<dbReference type="Pfam" id="PF10604">
    <property type="entry name" value="Polyketide_cyc2"/>
    <property type="match status" value="1"/>
</dbReference>
<dbReference type="Gene3D" id="3.30.530.20">
    <property type="match status" value="1"/>
</dbReference>
<proteinExistence type="predicted"/>
<dbReference type="CDD" id="cd07821">
    <property type="entry name" value="PYR_PYL_RCAR_like"/>
    <property type="match status" value="1"/>
</dbReference>
<dbReference type="Proteomes" id="UP000315677">
    <property type="component" value="Unassembled WGS sequence"/>
</dbReference>
<sequence>MATVRKDVVLGADAADVWEALRDFTAVHQRLCPGVLVDSRPGPGGRVVTFAAGPVVRETLVAVEPEERRLVYAVAESPFPFAHHQASMQVLPAEAGCRLVWVTDLLPDEVAPAVNALVEEGAAAMRRVFPVPGDH</sequence>
<name>A0A543CYX6_9PSEU</name>
<dbReference type="OrthoDB" id="6024794at2"/>
<dbReference type="InterPro" id="IPR019587">
    <property type="entry name" value="Polyketide_cyclase/dehydratase"/>
</dbReference>
<organism evidence="1 2">
    <name type="scientific">Pseudonocardia kunmingensis</name>
    <dbReference type="NCBI Taxonomy" id="630975"/>
    <lineage>
        <taxon>Bacteria</taxon>
        <taxon>Bacillati</taxon>
        <taxon>Actinomycetota</taxon>
        <taxon>Actinomycetes</taxon>
        <taxon>Pseudonocardiales</taxon>
        <taxon>Pseudonocardiaceae</taxon>
        <taxon>Pseudonocardia</taxon>
    </lineage>
</organism>
<evidence type="ECO:0000313" key="2">
    <source>
        <dbReference type="Proteomes" id="UP000315677"/>
    </source>
</evidence>
<keyword evidence="2" id="KW-1185">Reference proteome</keyword>
<evidence type="ECO:0000313" key="1">
    <source>
        <dbReference type="EMBL" id="TQM02303.1"/>
    </source>
</evidence>
<reference evidence="1 2" key="1">
    <citation type="submission" date="2019-06" db="EMBL/GenBank/DDBJ databases">
        <title>Sequencing the genomes of 1000 actinobacteria strains.</title>
        <authorList>
            <person name="Klenk H.-P."/>
        </authorList>
    </citation>
    <scope>NUCLEOTIDE SEQUENCE [LARGE SCALE GENOMIC DNA]</scope>
    <source>
        <strain evidence="1 2">DSM 45301</strain>
    </source>
</reference>